<comment type="catalytic activity">
    <reaction evidence="1">
        <text>S-ubiquitinyl-[E2 ubiquitin-conjugating enzyme]-L-cysteine + [acceptor protein]-L-lysine = [E2 ubiquitin-conjugating enzyme]-L-cysteine + N(6)-ubiquitinyl-[acceptor protein]-L-lysine.</text>
        <dbReference type="EC" id="2.3.2.27"/>
    </reaction>
</comment>
<dbReference type="CDD" id="cd16654">
    <property type="entry name" value="RING-Ubox_CHIP"/>
    <property type="match status" value="1"/>
</dbReference>
<dbReference type="KEGG" id="cdu:CD36_44910"/>
<dbReference type="Proteomes" id="UP000002605">
    <property type="component" value="Chromosome 4"/>
</dbReference>
<evidence type="ECO:0000313" key="10">
    <source>
        <dbReference type="EMBL" id="CAX42358.1"/>
    </source>
</evidence>
<dbReference type="GO" id="GO:0006515">
    <property type="term" value="P:protein quality control for misfolded or incompletely synthesized proteins"/>
    <property type="evidence" value="ECO:0007669"/>
    <property type="project" value="TreeGrafter"/>
</dbReference>
<dbReference type="Gene3D" id="3.30.40.10">
    <property type="entry name" value="Zinc/RING finger domain, C3HC4 (zinc finger)"/>
    <property type="match status" value="1"/>
</dbReference>
<dbReference type="GO" id="GO:0071218">
    <property type="term" value="P:cellular response to misfolded protein"/>
    <property type="evidence" value="ECO:0007669"/>
    <property type="project" value="TreeGrafter"/>
</dbReference>
<keyword evidence="5" id="KW-0833">Ubl conjugation pathway</keyword>
<evidence type="ECO:0000256" key="7">
    <source>
        <dbReference type="SAM" id="MobiDB-lite"/>
    </source>
</evidence>
<dbReference type="Pfam" id="PF04564">
    <property type="entry name" value="U-box"/>
    <property type="match status" value="1"/>
</dbReference>
<feature type="region of interest" description="Disordered" evidence="7">
    <location>
        <begin position="133"/>
        <end position="156"/>
    </location>
</feature>
<dbReference type="EC" id="2.3.2.27" evidence="2"/>
<evidence type="ECO:0000256" key="6">
    <source>
        <dbReference type="ARBA" id="ARBA00022803"/>
    </source>
</evidence>
<dbReference type="HOGENOM" id="CLU_102997_0_0_1"/>
<dbReference type="GO" id="GO:0000209">
    <property type="term" value="P:protein polyubiquitination"/>
    <property type="evidence" value="ECO:0007669"/>
    <property type="project" value="TreeGrafter"/>
</dbReference>
<dbReference type="VEuPathDB" id="FungiDB:CD36_44910"/>
<evidence type="ECO:0000259" key="8">
    <source>
        <dbReference type="PROSITE" id="PS51698"/>
    </source>
</evidence>
<feature type="domain" description="U-box" evidence="8">
    <location>
        <begin position="156"/>
        <end position="229"/>
    </location>
</feature>
<dbReference type="InterPro" id="IPR003613">
    <property type="entry name" value="Ubox_domain"/>
</dbReference>
<dbReference type="GO" id="GO:0045862">
    <property type="term" value="P:positive regulation of proteolysis"/>
    <property type="evidence" value="ECO:0007669"/>
    <property type="project" value="TreeGrafter"/>
</dbReference>
<sequence>MLSHFKTVFISSSSTEPKLAPKGKKVTGNHKDLIPYVKNDISITKSQLKKYSTKKQSVSKILQPMDNYYNTEKQKLQQKYNYNNSNEFYDELFNLYKKQLDECSELLELAQNNYTHSLYQNSLENRKLSNASRSNSVFSRNSLPSTSSSASTSSEEIPDHLLDPISFEMFTNPVITPSGITYEKAHILEHLKRRGKFDPITRQELTEDQLYPNLTIKEAVDSYRATNSS</sequence>
<protein>
    <recommendedName>
        <fullName evidence="2">RING-type E3 ubiquitin transferase</fullName>
        <ecNumber evidence="2">2.3.2.27</ecNumber>
    </recommendedName>
</protein>
<evidence type="ECO:0000256" key="1">
    <source>
        <dbReference type="ARBA" id="ARBA00000900"/>
    </source>
</evidence>
<evidence type="ECO:0000256" key="3">
    <source>
        <dbReference type="ARBA" id="ARBA00022679"/>
    </source>
</evidence>
<dbReference type="PANTHER" id="PTHR46803:SF2">
    <property type="entry name" value="E3 UBIQUITIN-PROTEIN LIGASE CHIP"/>
    <property type="match status" value="1"/>
</dbReference>
<evidence type="ECO:0000256" key="5">
    <source>
        <dbReference type="ARBA" id="ARBA00022786"/>
    </source>
</evidence>
<dbReference type="CGD" id="CAL0000171493">
    <property type="gene designation" value="Cd36_44910"/>
</dbReference>
<evidence type="ECO:0000313" key="9">
    <source>
        <dbReference type="CGD" id="CAL0000171493"/>
    </source>
</evidence>
<organism evidence="10 11">
    <name type="scientific">Candida dubliniensis (strain CD36 / ATCC MYA-646 / CBS 7987 / NCPF 3949 / NRRL Y-17841)</name>
    <name type="common">Yeast</name>
    <dbReference type="NCBI Taxonomy" id="573826"/>
    <lineage>
        <taxon>Eukaryota</taxon>
        <taxon>Fungi</taxon>
        <taxon>Dikarya</taxon>
        <taxon>Ascomycota</taxon>
        <taxon>Saccharomycotina</taxon>
        <taxon>Pichiomycetes</taxon>
        <taxon>Debaryomycetaceae</taxon>
        <taxon>Candida/Lodderomyces clade</taxon>
        <taxon>Candida</taxon>
    </lineage>
</organism>
<proteinExistence type="predicted"/>
<reference evidence="10 11" key="1">
    <citation type="journal article" date="2009" name="Genome Res.">
        <title>Comparative genomics of the fungal pathogens Candida dubliniensis and Candida albicans.</title>
        <authorList>
            <person name="Jackson A.P."/>
            <person name="Gamble J.A."/>
            <person name="Yeomans T."/>
            <person name="Moran G.P."/>
            <person name="Saunders D."/>
            <person name="Harris D."/>
            <person name="Aslett M."/>
            <person name="Barrell J.F."/>
            <person name="Butler G."/>
            <person name="Citiulo F."/>
            <person name="Coleman D.C."/>
            <person name="de Groot P.W.J."/>
            <person name="Goodwin T.J."/>
            <person name="Quail M.A."/>
            <person name="McQuillan J."/>
            <person name="Munro C.A."/>
            <person name="Pain A."/>
            <person name="Poulter R.T."/>
            <person name="Rajandream M.A."/>
            <person name="Renauld H."/>
            <person name="Spiering M.J."/>
            <person name="Tivey A."/>
            <person name="Gow N.A.R."/>
            <person name="Barrell B."/>
            <person name="Sullivan D.J."/>
            <person name="Berriman M."/>
        </authorList>
    </citation>
    <scope>NUCLEOTIDE SEQUENCE [LARGE SCALE GENOMIC DNA]</scope>
    <source>
        <strain evidence="11">CD36 / ATCC MYA-646 / CBS 7987 / NCPF 3949 / NRRL Y-17841</strain>
    </source>
</reference>
<evidence type="ECO:0000313" key="11">
    <source>
        <dbReference type="Proteomes" id="UP000002605"/>
    </source>
</evidence>
<dbReference type="AlphaFoldDB" id="B9WGI4"/>
<feature type="compositionally biased region" description="Low complexity" evidence="7">
    <location>
        <begin position="139"/>
        <end position="154"/>
    </location>
</feature>
<dbReference type="GeneID" id="8047969"/>
<dbReference type="eggNOG" id="KOG4642">
    <property type="taxonomic scope" value="Eukaryota"/>
</dbReference>
<dbReference type="PANTHER" id="PTHR46803">
    <property type="entry name" value="E3 UBIQUITIN-PROTEIN LIGASE CHIP"/>
    <property type="match status" value="1"/>
</dbReference>
<accession>B9WGI4</accession>
<dbReference type="GO" id="GO:0043161">
    <property type="term" value="P:proteasome-mediated ubiquitin-dependent protein catabolic process"/>
    <property type="evidence" value="ECO:0007669"/>
    <property type="project" value="TreeGrafter"/>
</dbReference>
<dbReference type="RefSeq" id="XP_002420138.1">
    <property type="nucleotide sequence ID" value="XM_002420093.1"/>
</dbReference>
<dbReference type="SUPFAM" id="SSF57850">
    <property type="entry name" value="RING/U-box"/>
    <property type="match status" value="1"/>
</dbReference>
<dbReference type="PROSITE" id="PS51698">
    <property type="entry name" value="U_BOX"/>
    <property type="match status" value="1"/>
</dbReference>
<dbReference type="GO" id="GO:0051087">
    <property type="term" value="F:protein-folding chaperone binding"/>
    <property type="evidence" value="ECO:0007669"/>
    <property type="project" value="TreeGrafter"/>
</dbReference>
<dbReference type="GO" id="GO:0061630">
    <property type="term" value="F:ubiquitin protein ligase activity"/>
    <property type="evidence" value="ECO:0007669"/>
    <property type="project" value="UniProtKB-EC"/>
</dbReference>
<dbReference type="InterPro" id="IPR045202">
    <property type="entry name" value="CHIP_RING-Ubox"/>
</dbReference>
<dbReference type="GO" id="GO:0005737">
    <property type="term" value="C:cytoplasm"/>
    <property type="evidence" value="ECO:0007669"/>
    <property type="project" value="TreeGrafter"/>
</dbReference>
<keyword evidence="6" id="KW-0802">TPR repeat</keyword>
<evidence type="ECO:0000256" key="4">
    <source>
        <dbReference type="ARBA" id="ARBA00022737"/>
    </source>
</evidence>
<dbReference type="EMBL" id="FM992691">
    <property type="protein sequence ID" value="CAX42358.1"/>
    <property type="molecule type" value="Genomic_DNA"/>
</dbReference>
<evidence type="ECO:0000256" key="2">
    <source>
        <dbReference type="ARBA" id="ARBA00012483"/>
    </source>
</evidence>
<keyword evidence="4" id="KW-0677">Repeat</keyword>
<name>B9WGI4_CANDC</name>
<gene>
    <name evidence="9" type="ordered locus">Cd36_44910</name>
    <name evidence="10" type="ORF">CD36_44910</name>
</gene>
<keyword evidence="3" id="KW-0808">Transferase</keyword>
<dbReference type="SMART" id="SM00504">
    <property type="entry name" value="Ubox"/>
    <property type="match status" value="1"/>
</dbReference>
<keyword evidence="11" id="KW-1185">Reference proteome</keyword>
<dbReference type="InterPro" id="IPR013083">
    <property type="entry name" value="Znf_RING/FYVE/PHD"/>
</dbReference>
<dbReference type="OrthoDB" id="629492at2759"/>